<keyword evidence="3" id="KW-1185">Reference proteome</keyword>
<gene>
    <name evidence="2" type="ORF">PR048_031086</name>
</gene>
<dbReference type="Proteomes" id="UP001159363">
    <property type="component" value="Chromosome 14"/>
</dbReference>
<feature type="compositionally biased region" description="Basic and acidic residues" evidence="1">
    <location>
        <begin position="93"/>
        <end position="103"/>
    </location>
</feature>
<name>A0ABQ9G5F1_9NEOP</name>
<proteinExistence type="predicted"/>
<comment type="caution">
    <text evidence="2">The sequence shown here is derived from an EMBL/GenBank/DDBJ whole genome shotgun (WGS) entry which is preliminary data.</text>
</comment>
<feature type="region of interest" description="Disordered" evidence="1">
    <location>
        <begin position="358"/>
        <end position="379"/>
    </location>
</feature>
<accession>A0ABQ9G5F1</accession>
<feature type="compositionally biased region" description="Polar residues" evidence="1">
    <location>
        <begin position="1"/>
        <end position="10"/>
    </location>
</feature>
<evidence type="ECO:0000313" key="2">
    <source>
        <dbReference type="EMBL" id="KAJ8867287.1"/>
    </source>
</evidence>
<dbReference type="EMBL" id="JARBHB010000015">
    <property type="protein sequence ID" value="KAJ8867287.1"/>
    <property type="molecule type" value="Genomic_DNA"/>
</dbReference>
<feature type="region of interest" description="Disordered" evidence="1">
    <location>
        <begin position="258"/>
        <end position="284"/>
    </location>
</feature>
<evidence type="ECO:0000313" key="3">
    <source>
        <dbReference type="Proteomes" id="UP001159363"/>
    </source>
</evidence>
<feature type="region of interest" description="Disordered" evidence="1">
    <location>
        <begin position="1"/>
        <end position="25"/>
    </location>
</feature>
<organism evidence="2 3">
    <name type="scientific">Dryococelus australis</name>
    <dbReference type="NCBI Taxonomy" id="614101"/>
    <lineage>
        <taxon>Eukaryota</taxon>
        <taxon>Metazoa</taxon>
        <taxon>Ecdysozoa</taxon>
        <taxon>Arthropoda</taxon>
        <taxon>Hexapoda</taxon>
        <taxon>Insecta</taxon>
        <taxon>Pterygota</taxon>
        <taxon>Neoptera</taxon>
        <taxon>Polyneoptera</taxon>
        <taxon>Phasmatodea</taxon>
        <taxon>Verophasmatodea</taxon>
        <taxon>Anareolatae</taxon>
        <taxon>Phasmatidae</taxon>
        <taxon>Eurycanthinae</taxon>
        <taxon>Dryococelus</taxon>
    </lineage>
</organism>
<evidence type="ECO:0000256" key="1">
    <source>
        <dbReference type="SAM" id="MobiDB-lite"/>
    </source>
</evidence>
<sequence length="700" mass="77927">MPRQAAQSHNLRAPHEQKIPAARRGAQSHNLRACYVLLILLSCGSRLFMRISGALYRPLRACSSSREHLKDNQTKRKGETGDPRENPPTNGIVRHDSHLRKSVDPAGIEPGSPWREASVLTALSQWPLQTKREHDVRGGLVATRQSASERVSVSRAVRRSARKASTLHPLQGDHDWESCRMMPLVGGFSRGSPVSPAPSFRCRSIFTSITRIGSQDLDFTSTLSSVLVNLYHPQRVKDVEWSFFGRFLATRSREPMKVKRGEREAAPECSGRGKREIPEENPLTGGMVRQYSHLRKTGMREGGREFDCHVGIVPDAATGRRVFSVYSRSSRICIPTLLHAHLITPSIALISSIGAGNESVEETEDPRENPPTNGIVRHDSHMPGIELGSPWWEASVLIAQPLWPQILLELGFFRYFSYTRVSASLPRHNRLVPTTTYYRCTRAGRLRAKASFQVRVNWRAGEVTSSNSAPIEELSYSPIPRNSHPEQRGGERMFTGHAKFALLFGTRLNSTVLFILDPPSFPHWLLTKRDATPLLTELHVIRAHNWEVSSQVWSNDKPTTKVHQQTFPQKLPRWRSGYTTRLPPHQGEPGSIPGGVAPLFSHVGIVADHAADRRVFLGISRFPRHHSGAAPYSPRFTLIGSQASKVVHKVAAIINSDCLSSSRGASRSLTFWFHSDVSAPAIFQASPVALPPPRSSEATN</sequence>
<feature type="compositionally biased region" description="Basic and acidic residues" evidence="1">
    <location>
        <begin position="258"/>
        <end position="278"/>
    </location>
</feature>
<feature type="compositionally biased region" description="Basic and acidic residues" evidence="1">
    <location>
        <begin position="65"/>
        <end position="85"/>
    </location>
</feature>
<reference evidence="2 3" key="1">
    <citation type="submission" date="2023-02" db="EMBL/GenBank/DDBJ databases">
        <title>LHISI_Scaffold_Assembly.</title>
        <authorList>
            <person name="Stuart O.P."/>
            <person name="Cleave R."/>
            <person name="Magrath M.J.L."/>
            <person name="Mikheyev A.S."/>
        </authorList>
    </citation>
    <scope>NUCLEOTIDE SEQUENCE [LARGE SCALE GENOMIC DNA]</scope>
    <source>
        <strain evidence="2">Daus_M_001</strain>
        <tissue evidence="2">Leg muscle</tissue>
    </source>
</reference>
<protein>
    <submittedName>
        <fullName evidence="2">Uncharacterized protein</fullName>
    </submittedName>
</protein>
<feature type="region of interest" description="Disordered" evidence="1">
    <location>
        <begin position="65"/>
        <end position="112"/>
    </location>
</feature>